<keyword evidence="4" id="KW-1185">Reference proteome</keyword>
<proteinExistence type="predicted"/>
<keyword evidence="2" id="KW-1133">Transmembrane helix</keyword>
<feature type="transmembrane region" description="Helical" evidence="2">
    <location>
        <begin position="30"/>
        <end position="50"/>
    </location>
</feature>
<evidence type="ECO:0000256" key="1">
    <source>
        <dbReference type="SAM" id="MobiDB-lite"/>
    </source>
</evidence>
<dbReference type="Proteomes" id="UP001219862">
    <property type="component" value="Unassembled WGS sequence"/>
</dbReference>
<reference evidence="3 4" key="1">
    <citation type="submission" date="2022-10" db="EMBL/GenBank/DDBJ databases">
        <title>paucibacter sp. hw8 Genome sequencing.</title>
        <authorList>
            <person name="Park S."/>
        </authorList>
    </citation>
    <scope>NUCLEOTIDE SEQUENCE [LARGE SCALE GENOMIC DNA]</scope>
    <source>
        <strain evidence="4">hw8</strain>
    </source>
</reference>
<dbReference type="RefSeq" id="WP_273597851.1">
    <property type="nucleotide sequence ID" value="NZ_JAQQXS010000015.1"/>
</dbReference>
<evidence type="ECO:0000313" key="4">
    <source>
        <dbReference type="Proteomes" id="UP001219862"/>
    </source>
</evidence>
<evidence type="ECO:0000313" key="3">
    <source>
        <dbReference type="EMBL" id="MDC8786738.1"/>
    </source>
</evidence>
<keyword evidence="2" id="KW-0812">Transmembrane</keyword>
<feature type="region of interest" description="Disordered" evidence="1">
    <location>
        <begin position="60"/>
        <end position="97"/>
    </location>
</feature>
<evidence type="ECO:0000256" key="2">
    <source>
        <dbReference type="SAM" id="Phobius"/>
    </source>
</evidence>
<protein>
    <submittedName>
        <fullName evidence="3">Uncharacterized protein</fullName>
    </submittedName>
</protein>
<accession>A0ABT5KUY3</accession>
<keyword evidence="2" id="KW-0472">Membrane</keyword>
<name>A0ABT5KUY3_9BURK</name>
<dbReference type="EMBL" id="JAQQXS010000015">
    <property type="protein sequence ID" value="MDC8786738.1"/>
    <property type="molecule type" value="Genomic_DNA"/>
</dbReference>
<organism evidence="3 4">
    <name type="scientific">Roseateles koreensis</name>
    <dbReference type="NCBI Taxonomy" id="2987526"/>
    <lineage>
        <taxon>Bacteria</taxon>
        <taxon>Pseudomonadati</taxon>
        <taxon>Pseudomonadota</taxon>
        <taxon>Betaproteobacteria</taxon>
        <taxon>Burkholderiales</taxon>
        <taxon>Sphaerotilaceae</taxon>
        <taxon>Roseateles</taxon>
    </lineage>
</organism>
<comment type="caution">
    <text evidence="3">The sequence shown here is derived from an EMBL/GenBank/DDBJ whole genome shotgun (WGS) entry which is preliminary data.</text>
</comment>
<sequence length="97" mass="10128">MNLIAITWGYVALMMALAEATSTQGSILGAVITFLLYGVLPIAILHYILGSPGRRALSKKRALLEETGDQAPVPTSTQGNGGDHAPTGRLPAEGKEP</sequence>
<gene>
    <name evidence="3" type="ORF">PRZ01_16230</name>
</gene>